<proteinExistence type="predicted"/>
<dbReference type="EMBL" id="VSZI01000001">
    <property type="protein sequence ID" value="TYR20765.1"/>
    <property type="molecule type" value="Genomic_DNA"/>
</dbReference>
<organism evidence="1 2">
    <name type="scientific">Corynebacterium urealyticum</name>
    <dbReference type="NCBI Taxonomy" id="43771"/>
    <lineage>
        <taxon>Bacteria</taxon>
        <taxon>Bacillati</taxon>
        <taxon>Actinomycetota</taxon>
        <taxon>Actinomycetes</taxon>
        <taxon>Mycobacteriales</taxon>
        <taxon>Corynebacteriaceae</taxon>
        <taxon>Corynebacterium</taxon>
    </lineage>
</organism>
<comment type="caution">
    <text evidence="1">The sequence shown here is derived from an EMBL/GenBank/DDBJ whole genome shotgun (WGS) entry which is preliminary data.</text>
</comment>
<protein>
    <submittedName>
        <fullName evidence="1">Uncharacterized protein</fullName>
    </submittedName>
</protein>
<reference evidence="1 2" key="1">
    <citation type="submission" date="2019-08" db="EMBL/GenBank/DDBJ databases">
        <title>Draft genome of C. urealyticum strain VH4248.</title>
        <authorList>
            <person name="Navas J."/>
        </authorList>
    </citation>
    <scope>NUCLEOTIDE SEQUENCE [LARGE SCALE GENOMIC DNA]</scope>
    <source>
        <strain evidence="1 2">VH4248</strain>
    </source>
</reference>
<accession>A0A5D4X8Q4</accession>
<dbReference type="AlphaFoldDB" id="A0A5D4X8Q4"/>
<dbReference type="Proteomes" id="UP000324726">
    <property type="component" value="Unassembled WGS sequence"/>
</dbReference>
<evidence type="ECO:0000313" key="2">
    <source>
        <dbReference type="Proteomes" id="UP000324726"/>
    </source>
</evidence>
<evidence type="ECO:0000313" key="1">
    <source>
        <dbReference type="EMBL" id="TYR20765.1"/>
    </source>
</evidence>
<sequence>MTAGWGNPAVTRGNTKGKLWCPNVEETVTAFTALKSLISQGCSEGYDVEDLGPSTPRTDVRGPVVTPIGTAVTPVTPEMIESMVSAYESGAPLISIAREHRLGKEKVRDLLKDAGVRIRRQGLDDEQVANAVRRYREGFTTREIARELGVGHSMVWRGLKEAGVKLRSQFQRPRSK</sequence>
<name>A0A5D4X8Q4_9CORY</name>
<gene>
    <name evidence="1" type="ORF">FYJ87_07540</name>
</gene>
<dbReference type="Gene3D" id="1.10.10.60">
    <property type="entry name" value="Homeodomain-like"/>
    <property type="match status" value="2"/>
</dbReference>